<keyword evidence="1" id="KW-0687">Ribonucleoprotein</keyword>
<accession>J9CBE9</accession>
<dbReference type="Gene3D" id="2.40.30.10">
    <property type="entry name" value="Translation factors"/>
    <property type="match status" value="1"/>
</dbReference>
<dbReference type="InterPro" id="IPR009000">
    <property type="entry name" value="Transl_B-barrel_sf"/>
</dbReference>
<comment type="caution">
    <text evidence="1">The sequence shown here is derived from an EMBL/GenBank/DDBJ whole genome shotgun (WGS) entry which is preliminary data.</text>
</comment>
<evidence type="ECO:0000313" key="1">
    <source>
        <dbReference type="EMBL" id="EJW97265.1"/>
    </source>
</evidence>
<name>J9CBE9_9ZZZZ</name>
<dbReference type="EMBL" id="AMCI01004853">
    <property type="protein sequence ID" value="EJW97265.1"/>
    <property type="molecule type" value="Genomic_DNA"/>
</dbReference>
<dbReference type="AlphaFoldDB" id="J9CBE9"/>
<protein>
    <submittedName>
        <fullName evidence="1">50S ribosomal protein L3</fullName>
    </submittedName>
</protein>
<dbReference type="GO" id="GO:0022625">
    <property type="term" value="C:cytosolic large ribosomal subunit"/>
    <property type="evidence" value="ECO:0007669"/>
    <property type="project" value="TreeGrafter"/>
</dbReference>
<dbReference type="SUPFAM" id="SSF50447">
    <property type="entry name" value="Translation proteins"/>
    <property type="match status" value="1"/>
</dbReference>
<gene>
    <name evidence="1" type="ORF">EVA_14629</name>
</gene>
<keyword evidence="1" id="KW-0689">Ribosomal protein</keyword>
<dbReference type="InterPro" id="IPR019927">
    <property type="entry name" value="Ribosomal_uL3_bac/org-type"/>
</dbReference>
<organism evidence="1">
    <name type="scientific">gut metagenome</name>
    <dbReference type="NCBI Taxonomy" id="749906"/>
    <lineage>
        <taxon>unclassified sequences</taxon>
        <taxon>metagenomes</taxon>
        <taxon>organismal metagenomes</taxon>
    </lineage>
</organism>
<sequence length="50" mass="5342">MPGHMGHDRVTLQNLVIAAVDTERNLILIRGNVPGPKKGLVVIKSAVKAN</sequence>
<dbReference type="GO" id="GO:0003735">
    <property type="term" value="F:structural constituent of ribosome"/>
    <property type="evidence" value="ECO:0007669"/>
    <property type="project" value="InterPro"/>
</dbReference>
<dbReference type="PANTHER" id="PTHR11229">
    <property type="entry name" value="50S RIBOSOMAL PROTEIN L3"/>
    <property type="match status" value="1"/>
</dbReference>
<reference evidence="1" key="1">
    <citation type="journal article" date="2012" name="PLoS ONE">
        <title>Gene sets for utilization of primary and secondary nutrition supplies in the distal gut of endangered iberian lynx.</title>
        <authorList>
            <person name="Alcaide M."/>
            <person name="Messina E."/>
            <person name="Richter M."/>
            <person name="Bargiela R."/>
            <person name="Peplies J."/>
            <person name="Huws S.A."/>
            <person name="Newbold C.J."/>
            <person name="Golyshin P.N."/>
            <person name="Simon M.A."/>
            <person name="Lopez G."/>
            <person name="Yakimov M.M."/>
            <person name="Ferrer M."/>
        </authorList>
    </citation>
    <scope>NUCLEOTIDE SEQUENCE</scope>
</reference>
<dbReference type="GO" id="GO:0006412">
    <property type="term" value="P:translation"/>
    <property type="evidence" value="ECO:0007669"/>
    <property type="project" value="InterPro"/>
</dbReference>
<proteinExistence type="predicted"/>
<dbReference type="PANTHER" id="PTHR11229:SF16">
    <property type="entry name" value="LARGE RIBOSOMAL SUBUNIT PROTEIN UL3C"/>
    <property type="match status" value="1"/>
</dbReference>